<dbReference type="EMBL" id="QXFV01003558">
    <property type="protein sequence ID" value="KAE8975719.1"/>
    <property type="molecule type" value="Genomic_DNA"/>
</dbReference>
<feature type="transmembrane region" description="Helical" evidence="2">
    <location>
        <begin position="204"/>
        <end position="224"/>
    </location>
</feature>
<dbReference type="AlphaFoldDB" id="A0A6A3HYM7"/>
<dbReference type="Proteomes" id="UP000429607">
    <property type="component" value="Unassembled WGS sequence"/>
</dbReference>
<evidence type="ECO:0000256" key="1">
    <source>
        <dbReference type="SAM" id="MobiDB-lite"/>
    </source>
</evidence>
<organism evidence="3 4">
    <name type="scientific">Phytophthora rubi</name>
    <dbReference type="NCBI Taxonomy" id="129364"/>
    <lineage>
        <taxon>Eukaryota</taxon>
        <taxon>Sar</taxon>
        <taxon>Stramenopiles</taxon>
        <taxon>Oomycota</taxon>
        <taxon>Peronosporomycetes</taxon>
        <taxon>Peronosporales</taxon>
        <taxon>Peronosporaceae</taxon>
        <taxon>Phytophthora</taxon>
    </lineage>
</organism>
<keyword evidence="2" id="KW-0812">Transmembrane</keyword>
<comment type="caution">
    <text evidence="3">The sequence shown here is derived from an EMBL/GenBank/DDBJ whole genome shotgun (WGS) entry which is preliminary data.</text>
</comment>
<feature type="transmembrane region" description="Helical" evidence="2">
    <location>
        <begin position="130"/>
        <end position="157"/>
    </location>
</feature>
<protein>
    <submittedName>
        <fullName evidence="3">Uncharacterized protein</fullName>
    </submittedName>
</protein>
<accession>A0A6A3HYM7</accession>
<name>A0A6A3HYM7_9STRA</name>
<evidence type="ECO:0000256" key="2">
    <source>
        <dbReference type="SAM" id="Phobius"/>
    </source>
</evidence>
<proteinExistence type="predicted"/>
<feature type="transmembrane region" description="Helical" evidence="2">
    <location>
        <begin position="66"/>
        <end position="84"/>
    </location>
</feature>
<reference evidence="3 4" key="1">
    <citation type="submission" date="2018-09" db="EMBL/GenBank/DDBJ databases">
        <title>Genomic investigation of the strawberry pathogen Phytophthora fragariae indicates pathogenicity is determined by transcriptional variation in three key races.</title>
        <authorList>
            <person name="Adams T.M."/>
            <person name="Armitage A.D."/>
            <person name="Sobczyk M.K."/>
            <person name="Bates H.J."/>
            <person name="Dunwell J.M."/>
            <person name="Nellist C.F."/>
            <person name="Harrison R.J."/>
        </authorList>
    </citation>
    <scope>NUCLEOTIDE SEQUENCE [LARGE SCALE GENOMIC DNA]</scope>
    <source>
        <strain evidence="3 4">SCRP249</strain>
    </source>
</reference>
<evidence type="ECO:0000313" key="3">
    <source>
        <dbReference type="EMBL" id="KAE8975719.1"/>
    </source>
</evidence>
<keyword evidence="2" id="KW-0472">Membrane</keyword>
<feature type="transmembrane region" description="Helical" evidence="2">
    <location>
        <begin position="163"/>
        <end position="184"/>
    </location>
</feature>
<sequence length="457" mass="50872">MSLPPFKVKPSSSTKRPEQKRSGLASAYRQLKRAWHRGQIGHRSEYSVERLLAFRDYYKRTSTSRAVAVCVLTPVPAIVVAILIDCIPLRDPAEGWQANYLFWVRMFMDTFVIGAGVAEQVRAVIVAGSITNVGVVVIALASSVTYVLMSIAIAATWHFPIPFGYILLVGPFLTTFWVFTGLVVGPRLIASSPVLRGQLKSQVLIIFTQGIVSMAYPLFTAVFYRLSGIQQTAFVVVMPLIKFTTKQIIANAAQGLHEHMGSIVVFSVDVFNVFYVVICLQLSKSLSTTLLMIALDGFHVAVAVRTIFHQVNAVTPEQREGLAMDYFRDLPVMVRNMFQKETRMRTRRCRVRVFAPFPLKLSPESVALVNTISHSRPWTAGYGWHPSSIFSRGWYLRVAFWTSVTGFGWGNGCTWSCGMMIAVSAPTAAKDATTAIKTARKFMARALASTLEWRTVH</sequence>
<evidence type="ECO:0000313" key="4">
    <source>
        <dbReference type="Proteomes" id="UP000429607"/>
    </source>
</evidence>
<feature type="region of interest" description="Disordered" evidence="1">
    <location>
        <begin position="1"/>
        <end position="23"/>
    </location>
</feature>
<gene>
    <name evidence="3" type="ORF">PR001_g25622</name>
</gene>
<feature type="transmembrane region" description="Helical" evidence="2">
    <location>
        <begin position="100"/>
        <end position="118"/>
    </location>
</feature>
<keyword evidence="2" id="KW-1133">Transmembrane helix</keyword>